<evidence type="ECO:0000313" key="2">
    <source>
        <dbReference type="Proteomes" id="UP001144978"/>
    </source>
</evidence>
<dbReference type="EMBL" id="JANSHE010002434">
    <property type="protein sequence ID" value="KAJ2991963.1"/>
    <property type="molecule type" value="Genomic_DNA"/>
</dbReference>
<proteinExistence type="predicted"/>
<protein>
    <submittedName>
        <fullName evidence="1">Uncharacterized protein</fullName>
    </submittedName>
</protein>
<organism evidence="1 2">
    <name type="scientific">Trametes sanguinea</name>
    <dbReference type="NCBI Taxonomy" id="158606"/>
    <lineage>
        <taxon>Eukaryota</taxon>
        <taxon>Fungi</taxon>
        <taxon>Dikarya</taxon>
        <taxon>Basidiomycota</taxon>
        <taxon>Agaricomycotina</taxon>
        <taxon>Agaricomycetes</taxon>
        <taxon>Polyporales</taxon>
        <taxon>Polyporaceae</taxon>
        <taxon>Trametes</taxon>
    </lineage>
</organism>
<gene>
    <name evidence="1" type="ORF">NUW54_g8055</name>
</gene>
<dbReference type="Proteomes" id="UP001144978">
    <property type="component" value="Unassembled WGS sequence"/>
</dbReference>
<evidence type="ECO:0000313" key="1">
    <source>
        <dbReference type="EMBL" id="KAJ2991963.1"/>
    </source>
</evidence>
<comment type="caution">
    <text evidence="1">The sequence shown here is derived from an EMBL/GenBank/DDBJ whole genome shotgun (WGS) entry which is preliminary data.</text>
</comment>
<accession>A0ACC1PIX0</accession>
<sequence>MLWSNIKGSRIRPCVSAVQSSAFAAHPFSESRIVRVLDGEPATDQVLAATAIMQFSTFVKLALCATQLGMVTAIPSALEERSLNGIFDNCTTDSDCGAGEYCYDGVILTLFDIPSVRYVHLSPHLYASDPWYAVSQLCIPTDWDVCGSGSSDSATD</sequence>
<reference evidence="1" key="1">
    <citation type="submission" date="2022-08" db="EMBL/GenBank/DDBJ databases">
        <title>Genome Sequence of Pycnoporus sanguineus.</title>
        <authorList>
            <person name="Buettner E."/>
        </authorList>
    </citation>
    <scope>NUCLEOTIDE SEQUENCE</scope>
    <source>
        <strain evidence="1">CG-C14</strain>
    </source>
</reference>
<keyword evidence="2" id="KW-1185">Reference proteome</keyword>
<name>A0ACC1PIX0_9APHY</name>